<proteinExistence type="predicted"/>
<evidence type="ECO:0000313" key="2">
    <source>
        <dbReference type="EMBL" id="PKK78125.1"/>
    </source>
</evidence>
<reference evidence="2 3" key="2">
    <citation type="submission" date="2017-10" db="EMBL/GenBank/DDBJ databases">
        <title>Extensive intraspecific genome diversity in a model arbuscular mycorrhizal fungus.</title>
        <authorList>
            <person name="Chen E.C.H."/>
            <person name="Morin E."/>
            <person name="Baudet D."/>
            <person name="Noel J."/>
            <person name="Ndikumana S."/>
            <person name="Charron P."/>
            <person name="St-Onge C."/>
            <person name="Giorgi J."/>
            <person name="Grigoriev I.V."/>
            <person name="Roux C."/>
            <person name="Martin F.M."/>
            <person name="Corradi N."/>
        </authorList>
    </citation>
    <scope>NUCLEOTIDE SEQUENCE [LARGE SCALE GENOMIC DNA]</scope>
    <source>
        <strain evidence="2 3">C2</strain>
    </source>
</reference>
<sequence length="90" mass="10388">MKNHGRPLVNMGYYYTLIRIVRNFHIISLILIGVTVDNNISLFVKVKVVFLPFFHIKIEEIATVVDQTLPCSKSSKLSTHSNNALRLYQR</sequence>
<gene>
    <name evidence="2" type="ORF">RhiirC2_572624</name>
</gene>
<evidence type="ECO:0000256" key="1">
    <source>
        <dbReference type="SAM" id="Phobius"/>
    </source>
</evidence>
<dbReference type="EMBL" id="LLXL01000096">
    <property type="protein sequence ID" value="PKK78125.1"/>
    <property type="molecule type" value="Genomic_DNA"/>
</dbReference>
<name>A0A2N1NW71_9GLOM</name>
<dbReference type="Proteomes" id="UP000233469">
    <property type="component" value="Unassembled WGS sequence"/>
</dbReference>
<evidence type="ECO:0000313" key="3">
    <source>
        <dbReference type="Proteomes" id="UP000233469"/>
    </source>
</evidence>
<keyword evidence="1" id="KW-0812">Transmembrane</keyword>
<dbReference type="AlphaFoldDB" id="A0A2N1NW71"/>
<protein>
    <submittedName>
        <fullName evidence="2">Uncharacterized protein</fullName>
    </submittedName>
</protein>
<organism evidence="2 3">
    <name type="scientific">Rhizophagus irregularis</name>
    <dbReference type="NCBI Taxonomy" id="588596"/>
    <lineage>
        <taxon>Eukaryota</taxon>
        <taxon>Fungi</taxon>
        <taxon>Fungi incertae sedis</taxon>
        <taxon>Mucoromycota</taxon>
        <taxon>Glomeromycotina</taxon>
        <taxon>Glomeromycetes</taxon>
        <taxon>Glomerales</taxon>
        <taxon>Glomeraceae</taxon>
        <taxon>Rhizophagus</taxon>
    </lineage>
</organism>
<comment type="caution">
    <text evidence="2">The sequence shown here is derived from an EMBL/GenBank/DDBJ whole genome shotgun (WGS) entry which is preliminary data.</text>
</comment>
<keyword evidence="1" id="KW-0472">Membrane</keyword>
<feature type="transmembrane region" description="Helical" evidence="1">
    <location>
        <begin position="12"/>
        <end position="36"/>
    </location>
</feature>
<reference evidence="2 3" key="1">
    <citation type="submission" date="2016-04" db="EMBL/GenBank/DDBJ databases">
        <title>Genome analyses suggest a sexual origin of heterokaryosis in a supposedly ancient asexual fungus.</title>
        <authorList>
            <person name="Ropars J."/>
            <person name="Sedzielewska K."/>
            <person name="Noel J."/>
            <person name="Charron P."/>
            <person name="Farinelli L."/>
            <person name="Marton T."/>
            <person name="Kruger M."/>
            <person name="Pelin A."/>
            <person name="Brachmann A."/>
            <person name="Corradi N."/>
        </authorList>
    </citation>
    <scope>NUCLEOTIDE SEQUENCE [LARGE SCALE GENOMIC DNA]</scope>
    <source>
        <strain evidence="2 3">C2</strain>
    </source>
</reference>
<accession>A0A2N1NW71</accession>
<keyword evidence="1" id="KW-1133">Transmembrane helix</keyword>